<reference evidence="1 2" key="1">
    <citation type="submission" date="2013-08" db="EMBL/GenBank/DDBJ databases">
        <title>Gluconobacter thailandicus NBRC 3257 whole genome sequence.</title>
        <authorList>
            <person name="Matsutani M."/>
            <person name="Yakushi T."/>
            <person name="Matsushita K."/>
        </authorList>
    </citation>
    <scope>NUCLEOTIDE SEQUENCE [LARGE SCALE GENOMIC DNA]</scope>
    <source>
        <strain evidence="1 2">NBRC 3257</strain>
    </source>
</reference>
<accession>A0ABQ0J157</accession>
<gene>
    <name evidence="1" type="ORF">NBRC3257_3172</name>
</gene>
<dbReference type="EMBL" id="BASM01000045">
    <property type="protein sequence ID" value="GAD28174.1"/>
    <property type="molecule type" value="Genomic_DNA"/>
</dbReference>
<comment type="caution">
    <text evidence="1">The sequence shown here is derived from an EMBL/GenBank/DDBJ whole genome shotgun (WGS) entry which is preliminary data.</text>
</comment>
<keyword evidence="2" id="KW-1185">Reference proteome</keyword>
<proteinExistence type="predicted"/>
<organism evidence="1 2">
    <name type="scientific">Gluconobacter thailandicus NBRC 3257</name>
    <dbReference type="NCBI Taxonomy" id="1381097"/>
    <lineage>
        <taxon>Bacteria</taxon>
        <taxon>Pseudomonadati</taxon>
        <taxon>Pseudomonadota</taxon>
        <taxon>Alphaproteobacteria</taxon>
        <taxon>Acetobacterales</taxon>
        <taxon>Acetobacteraceae</taxon>
        <taxon>Gluconobacter</taxon>
    </lineage>
</organism>
<sequence>MDPQLLMTVVMEAFDSGFLDCPVHPLNLTVRPGMTGFRQTMFDPVGFADHVEAHGTRPGCISIARLLSELDPIIGQDGMDPVRDDAQEMFEKFPGRLPIGFPDQFCDSEFAYPVDGNEEVQLASSGLDLRDIEMKEPNRGAFETLSSGLVSLDVRQPGYPVTLKAAMQSRACQMGDTGLQGIKAVIQRQ</sequence>
<evidence type="ECO:0000313" key="2">
    <source>
        <dbReference type="Proteomes" id="UP000018209"/>
    </source>
</evidence>
<name>A0ABQ0J157_GLUTH</name>
<protein>
    <submittedName>
        <fullName evidence="1">Uncharacterized protein</fullName>
    </submittedName>
</protein>
<dbReference type="Proteomes" id="UP000018209">
    <property type="component" value="Unassembled WGS sequence"/>
</dbReference>
<evidence type="ECO:0000313" key="1">
    <source>
        <dbReference type="EMBL" id="GAD28174.1"/>
    </source>
</evidence>